<keyword evidence="3" id="KW-1185">Reference proteome</keyword>
<keyword evidence="1" id="KW-1133">Transmembrane helix</keyword>
<name>A0A5S4G8V7_9ACTN</name>
<evidence type="ECO:0000313" key="3">
    <source>
        <dbReference type="Proteomes" id="UP000306628"/>
    </source>
</evidence>
<dbReference type="OrthoDB" id="3539187at2"/>
<reference evidence="2 3" key="1">
    <citation type="submission" date="2019-05" db="EMBL/GenBank/DDBJ databases">
        <title>Draft genome sequence of Nonomuraea zeae DSM 100528.</title>
        <authorList>
            <person name="Saricaoglu S."/>
            <person name="Isik K."/>
        </authorList>
    </citation>
    <scope>NUCLEOTIDE SEQUENCE [LARGE SCALE GENOMIC DNA]</scope>
    <source>
        <strain evidence="2 3">DSM 100528</strain>
    </source>
</reference>
<keyword evidence="1" id="KW-0472">Membrane</keyword>
<feature type="transmembrane region" description="Helical" evidence="1">
    <location>
        <begin position="42"/>
        <end position="60"/>
    </location>
</feature>
<dbReference type="EMBL" id="VCKX01000132">
    <property type="protein sequence ID" value="TMR28881.1"/>
    <property type="molecule type" value="Genomic_DNA"/>
</dbReference>
<feature type="transmembrane region" description="Helical" evidence="1">
    <location>
        <begin position="14"/>
        <end position="36"/>
    </location>
</feature>
<proteinExistence type="predicted"/>
<evidence type="ECO:0000313" key="2">
    <source>
        <dbReference type="EMBL" id="TMR28881.1"/>
    </source>
</evidence>
<evidence type="ECO:0000256" key="1">
    <source>
        <dbReference type="SAM" id="Phobius"/>
    </source>
</evidence>
<gene>
    <name evidence="2" type="ORF">ETD85_34285</name>
</gene>
<dbReference type="RefSeq" id="WP_138693971.1">
    <property type="nucleotide sequence ID" value="NZ_JBHSAZ010000012.1"/>
</dbReference>
<protein>
    <recommendedName>
        <fullName evidence="4">PH domain-containing protein</fullName>
    </recommendedName>
</protein>
<accession>A0A5S4G8V7</accession>
<evidence type="ECO:0008006" key="4">
    <source>
        <dbReference type="Google" id="ProtNLM"/>
    </source>
</evidence>
<dbReference type="Proteomes" id="UP000306628">
    <property type="component" value="Unassembled WGS sequence"/>
</dbReference>
<organism evidence="2 3">
    <name type="scientific">Nonomuraea zeae</name>
    <dbReference type="NCBI Taxonomy" id="1642303"/>
    <lineage>
        <taxon>Bacteria</taxon>
        <taxon>Bacillati</taxon>
        <taxon>Actinomycetota</taxon>
        <taxon>Actinomycetes</taxon>
        <taxon>Streptosporangiales</taxon>
        <taxon>Streptosporangiaceae</taxon>
        <taxon>Nonomuraea</taxon>
    </lineage>
</organism>
<keyword evidence="1" id="KW-0812">Transmembrane</keyword>
<dbReference type="AlphaFoldDB" id="A0A5S4G8V7"/>
<comment type="caution">
    <text evidence="2">The sequence shown here is derived from an EMBL/GenBank/DDBJ whole genome shotgun (WGS) entry which is preliminary data.</text>
</comment>
<dbReference type="PROSITE" id="PS51257">
    <property type="entry name" value="PROKAR_LIPOPROTEIN"/>
    <property type="match status" value="1"/>
</dbReference>
<sequence>MDEFRIRAGSFPRFAAPFAAPLGLLFVACLLLGAILTNSTPLGILTGALATAAMLAVLAVKHRRLVSGTVVRFSADGVELTDSYGFRVRLRWPDITRIDVVNTRLANPRRLGRPGGVRVRVQALPSAGLVGWGERTVPPRIPGWMRERLARAPVDPATGRPEVAIPLGEFDALWERGPMGAWVRRHRPDLMGG</sequence>